<feature type="transmembrane region" description="Helical" evidence="7">
    <location>
        <begin position="47"/>
        <end position="69"/>
    </location>
</feature>
<evidence type="ECO:0000313" key="9">
    <source>
        <dbReference type="Proteomes" id="UP000694865"/>
    </source>
</evidence>
<name>A0ABM0H138_SACKO</name>
<evidence type="ECO:0000256" key="2">
    <source>
        <dbReference type="ARBA" id="ARBA00022679"/>
    </source>
</evidence>
<evidence type="ECO:0000256" key="6">
    <source>
        <dbReference type="ARBA" id="ARBA00023315"/>
    </source>
</evidence>
<dbReference type="GeneID" id="100373598"/>
<evidence type="ECO:0000313" key="10">
    <source>
        <dbReference type="RefSeq" id="XP_002741847.1"/>
    </source>
</evidence>
<comment type="subcellular location">
    <subcellularLocation>
        <location evidence="1">Membrane</location>
        <topology evidence="1">Multi-pass membrane protein</topology>
    </subcellularLocation>
</comment>
<feature type="transmembrane region" description="Helical" evidence="7">
    <location>
        <begin position="179"/>
        <end position="206"/>
    </location>
</feature>
<evidence type="ECO:0000259" key="8">
    <source>
        <dbReference type="Pfam" id="PF01529"/>
    </source>
</evidence>
<feature type="domain" description="Palmitoyltransferase DHHC" evidence="8">
    <location>
        <begin position="87"/>
        <end position="224"/>
    </location>
</feature>
<feature type="transmembrane region" description="Helical" evidence="7">
    <location>
        <begin position="135"/>
        <end position="159"/>
    </location>
</feature>
<evidence type="ECO:0000256" key="5">
    <source>
        <dbReference type="ARBA" id="ARBA00023136"/>
    </source>
</evidence>
<protein>
    <recommendedName>
        <fullName evidence="7">Palmitoyltransferase</fullName>
        <ecNumber evidence="7">2.3.1.225</ecNumber>
    </recommendedName>
</protein>
<keyword evidence="3 7" id="KW-0812">Transmembrane</keyword>
<sequence>MQISKIKQLIHWGPLLALFIILFVTSMAVVCTLVWWPPAMDDICSIIHLGTIFMWIFLILYNFFQAAFLGPGFVPLKWKPENPEDEKFLQFCKICEGYKAPRSHHCRKCGRCVMKMDHHCPWINTCCGHTNHTRFIYFLFFAPAGCIHGAVIFIITIYHQLYRSRYLYHVMSAKAWLTFTVYSFILTFFALGLAIGVTLSVGFLFFAQLQSIWYNETGIETWIKEKADRPRDDEFIYPYDLGRKRNLLEIFRWEGTPRGDGITWPVVNGCNQYTLTIEQLQQKEEKRNRTMELTISENYSGSVFPITKGCKTCITAPCTDEPRITLYKGDIILVTRWKKYWLYGDKIIMENADGKQRVRGWFPRRCAKEMFNNGMDLTVGGKKEL</sequence>
<evidence type="ECO:0000256" key="3">
    <source>
        <dbReference type="ARBA" id="ARBA00022692"/>
    </source>
</evidence>
<keyword evidence="6 7" id="KW-0012">Acyltransferase</keyword>
<dbReference type="Pfam" id="PF01529">
    <property type="entry name" value="DHHC"/>
    <property type="match status" value="1"/>
</dbReference>
<keyword evidence="2 7" id="KW-0808">Transferase</keyword>
<dbReference type="RefSeq" id="XP_006825383.1">
    <property type="nucleotide sequence ID" value="XM_006825320.1"/>
</dbReference>
<accession>A0ABM0H138</accession>
<dbReference type="PANTHER" id="PTHR12246">
    <property type="entry name" value="PALMITOYLTRANSFERASE ZDHHC16"/>
    <property type="match status" value="1"/>
</dbReference>
<dbReference type="RefSeq" id="XP_002741847.1">
    <property type="nucleotide sequence ID" value="XM_002741801.2"/>
</dbReference>
<feature type="transmembrane region" description="Helical" evidence="7">
    <location>
        <begin position="12"/>
        <end position="35"/>
    </location>
</feature>
<dbReference type="Proteomes" id="UP000694865">
    <property type="component" value="Unplaced"/>
</dbReference>
<organism evidence="9 10">
    <name type="scientific">Saccoglossus kowalevskii</name>
    <name type="common">Acorn worm</name>
    <dbReference type="NCBI Taxonomy" id="10224"/>
    <lineage>
        <taxon>Eukaryota</taxon>
        <taxon>Metazoa</taxon>
        <taxon>Hemichordata</taxon>
        <taxon>Enteropneusta</taxon>
        <taxon>Harrimaniidae</taxon>
        <taxon>Saccoglossus</taxon>
    </lineage>
</organism>
<evidence type="ECO:0000256" key="1">
    <source>
        <dbReference type="ARBA" id="ARBA00004141"/>
    </source>
</evidence>
<dbReference type="InterPro" id="IPR001594">
    <property type="entry name" value="Palmitoyltrfase_DHHC"/>
</dbReference>
<comment type="domain">
    <text evidence="7">The DHHC domain is required for palmitoyltransferase activity.</text>
</comment>
<proteinExistence type="inferred from homology"/>
<dbReference type="PROSITE" id="PS50216">
    <property type="entry name" value="DHHC"/>
    <property type="match status" value="1"/>
</dbReference>
<evidence type="ECO:0000256" key="4">
    <source>
        <dbReference type="ARBA" id="ARBA00022989"/>
    </source>
</evidence>
<reference evidence="10 11" key="1">
    <citation type="submission" date="2025-05" db="UniProtKB">
        <authorList>
            <consortium name="RefSeq"/>
        </authorList>
    </citation>
    <scope>IDENTIFICATION</scope>
    <source>
        <tissue evidence="10 11">Testes</tissue>
    </source>
</reference>
<keyword evidence="9" id="KW-1185">Reference proteome</keyword>
<dbReference type="EC" id="2.3.1.225" evidence="7"/>
<keyword evidence="5 7" id="KW-0472">Membrane</keyword>
<evidence type="ECO:0000313" key="11">
    <source>
        <dbReference type="RefSeq" id="XP_006825383.1"/>
    </source>
</evidence>
<evidence type="ECO:0000256" key="7">
    <source>
        <dbReference type="RuleBase" id="RU079119"/>
    </source>
</evidence>
<comment type="catalytic activity">
    <reaction evidence="7">
        <text>L-cysteinyl-[protein] + hexadecanoyl-CoA = S-hexadecanoyl-L-cysteinyl-[protein] + CoA</text>
        <dbReference type="Rhea" id="RHEA:36683"/>
        <dbReference type="Rhea" id="RHEA-COMP:10131"/>
        <dbReference type="Rhea" id="RHEA-COMP:11032"/>
        <dbReference type="ChEBI" id="CHEBI:29950"/>
        <dbReference type="ChEBI" id="CHEBI:57287"/>
        <dbReference type="ChEBI" id="CHEBI:57379"/>
        <dbReference type="ChEBI" id="CHEBI:74151"/>
        <dbReference type="EC" id="2.3.1.225"/>
    </reaction>
</comment>
<comment type="similarity">
    <text evidence="7">Belongs to the DHHC palmitoyltransferase family.</text>
</comment>
<keyword evidence="4 7" id="KW-1133">Transmembrane helix</keyword>
<gene>
    <name evidence="10 11" type="primary">LOC100373598</name>
</gene>
<dbReference type="InterPro" id="IPR039859">
    <property type="entry name" value="PFA4/ZDH16/20/ERF2-like"/>
</dbReference>